<dbReference type="KEGG" id="mea:Mex_2p0280"/>
<gene>
    <name evidence="3" type="ordered locus">MexAM1_META2p0280</name>
</gene>
<proteinExistence type="predicted"/>
<keyword evidence="2" id="KW-0472">Membrane</keyword>
<organism evidence="3 4">
    <name type="scientific">Methylorubrum extorquens (strain ATCC 14718 / DSM 1338 / JCM 2805 / NCIMB 9133 / AM1)</name>
    <name type="common">Methylobacterium extorquens</name>
    <dbReference type="NCBI Taxonomy" id="272630"/>
    <lineage>
        <taxon>Bacteria</taxon>
        <taxon>Pseudomonadati</taxon>
        <taxon>Pseudomonadota</taxon>
        <taxon>Alphaproteobacteria</taxon>
        <taxon>Hyphomicrobiales</taxon>
        <taxon>Methylobacteriaceae</taxon>
        <taxon>Methylorubrum</taxon>
    </lineage>
</organism>
<keyword evidence="2" id="KW-0812">Transmembrane</keyword>
<dbReference type="EMBL" id="CP001511">
    <property type="protein sequence ID" value="ACS43161.1"/>
    <property type="molecule type" value="Genomic_DNA"/>
</dbReference>
<dbReference type="RefSeq" id="WP_012753645.1">
    <property type="nucleotide sequence ID" value="NC_012811.1"/>
</dbReference>
<reference evidence="3 4" key="1">
    <citation type="journal article" date="2009" name="PLoS ONE">
        <title>Methylobacterium genome sequences: a reference blueprint to investigate microbial metabolism of C1 compounds from natural and industrial sources.</title>
        <authorList>
            <person name="Vuilleumier S."/>
            <person name="Chistoserdova L."/>
            <person name="Lee M.-C."/>
            <person name="Bringel F."/>
            <person name="Lajus A."/>
            <person name="Zhou Y."/>
            <person name="Gourion B."/>
            <person name="Barbe V."/>
            <person name="Chang J."/>
            <person name="Cruveiller S."/>
            <person name="Dossat C."/>
            <person name="Gillett W."/>
            <person name="Gruffaz C."/>
            <person name="Haugen E."/>
            <person name="Hourcade E."/>
            <person name="Levy R."/>
            <person name="Mangenot S."/>
            <person name="Muller E."/>
            <person name="Nadalig T."/>
            <person name="Pagni M."/>
            <person name="Penny C."/>
            <person name="Peyraud R."/>
            <person name="Robinson D.G."/>
            <person name="Roche D."/>
            <person name="Rouy Z."/>
            <person name="Saenampechek C."/>
            <person name="Salvignol G."/>
            <person name="Vallenet D."/>
            <person name="Wu Z."/>
            <person name="Marx C.J."/>
            <person name="Vorholt J.A."/>
            <person name="Olson M.V."/>
            <person name="Kaul R."/>
            <person name="Weissenbach J."/>
            <person name="Medigue C."/>
            <person name="Lidstrom M.E."/>
        </authorList>
    </citation>
    <scope>NUCLEOTIDE SEQUENCE [LARGE SCALE GENOMIC DNA]</scope>
    <source>
        <strain evidence="4">ATCC 14718 / DSM 1338 / JCM 2805 / NCIMB 9133 / AM1</strain>
    </source>
</reference>
<keyword evidence="3" id="KW-0614">Plasmid</keyword>
<keyword evidence="4" id="KW-1185">Reference proteome</keyword>
<geneLocation type="plasmid" evidence="3 4">
    <name>megaplasmid</name>
</geneLocation>
<feature type="transmembrane region" description="Helical" evidence="2">
    <location>
        <begin position="20"/>
        <end position="39"/>
    </location>
</feature>
<feature type="compositionally biased region" description="Basic and acidic residues" evidence="1">
    <location>
        <begin position="209"/>
        <end position="220"/>
    </location>
</feature>
<name>C5B3X9_METEA</name>
<dbReference type="Pfam" id="PF10741">
    <property type="entry name" value="T2SSM_b"/>
    <property type="match status" value="1"/>
</dbReference>
<dbReference type="AlphaFoldDB" id="C5B3X9"/>
<evidence type="ECO:0000313" key="3">
    <source>
        <dbReference type="EMBL" id="ACS43161.1"/>
    </source>
</evidence>
<evidence type="ECO:0008006" key="5">
    <source>
        <dbReference type="Google" id="ProtNLM"/>
    </source>
</evidence>
<sequence length="220" mass="23097">MRLGSLASLRIEPRLRRYVSAGLALGLVAGIIILPLSMLEGYRQRRAEIEDLQLDLDRLRNGSTGAKAKRGVASATNESMGGVLATNAEAAGAHIQATLRNLAAEIGSGEVRIESLRVLPSLPGGVATAMRTSASLTAPGPRIFDVVNALEASNPPIVIDSLRILSRSDANVGRVKGLPGTDLSRGELTLVLRVYAPSGAVPPHQSGSIERRTSGVERLP</sequence>
<feature type="region of interest" description="Disordered" evidence="1">
    <location>
        <begin position="201"/>
        <end position="220"/>
    </location>
</feature>
<keyword evidence="2" id="KW-1133">Transmembrane helix</keyword>
<accession>C5B3X9</accession>
<dbReference type="HOGENOM" id="CLU_1254716_0_0_5"/>
<dbReference type="InterPro" id="IPR034756">
    <property type="entry name" value="T2SSM_b"/>
</dbReference>
<evidence type="ECO:0000256" key="2">
    <source>
        <dbReference type="SAM" id="Phobius"/>
    </source>
</evidence>
<evidence type="ECO:0000256" key="1">
    <source>
        <dbReference type="SAM" id="MobiDB-lite"/>
    </source>
</evidence>
<evidence type="ECO:0000313" key="4">
    <source>
        <dbReference type="Proteomes" id="UP000009081"/>
    </source>
</evidence>
<dbReference type="Proteomes" id="UP000009081">
    <property type="component" value="Plasmid megaplasmid"/>
</dbReference>
<protein>
    <recommendedName>
        <fullName evidence="5">General secretion pathway protein M</fullName>
    </recommendedName>
</protein>